<dbReference type="GO" id="GO:0003700">
    <property type="term" value="F:DNA-binding transcription factor activity"/>
    <property type="evidence" value="ECO:0007669"/>
    <property type="project" value="TreeGrafter"/>
</dbReference>
<dbReference type="GO" id="GO:0005829">
    <property type="term" value="C:cytosol"/>
    <property type="evidence" value="ECO:0007669"/>
    <property type="project" value="TreeGrafter"/>
</dbReference>
<organism evidence="1 2">
    <name type="scientific">Blautia wexlerae</name>
    <dbReference type="NCBI Taxonomy" id="418240"/>
    <lineage>
        <taxon>Bacteria</taxon>
        <taxon>Bacillati</taxon>
        <taxon>Bacillota</taxon>
        <taxon>Clostridia</taxon>
        <taxon>Lachnospirales</taxon>
        <taxon>Lachnospiraceae</taxon>
        <taxon>Blautia</taxon>
    </lineage>
</organism>
<dbReference type="RefSeq" id="WP_055199778.1">
    <property type="nucleotide sequence ID" value="NZ_BTHH01000003.1"/>
</dbReference>
<evidence type="ECO:0000313" key="2">
    <source>
        <dbReference type="Proteomes" id="UP000095431"/>
    </source>
</evidence>
<dbReference type="EMBL" id="CYZN01000004">
    <property type="protein sequence ID" value="CUN65882.1"/>
    <property type="molecule type" value="Genomic_DNA"/>
</dbReference>
<dbReference type="Pfam" id="PF02082">
    <property type="entry name" value="Rrf2"/>
    <property type="match status" value="1"/>
</dbReference>
<evidence type="ECO:0000313" key="1">
    <source>
        <dbReference type="EMBL" id="CUN65882.1"/>
    </source>
</evidence>
<dbReference type="AlphaFoldDB" id="A0A173YP18"/>
<dbReference type="PROSITE" id="PS51197">
    <property type="entry name" value="HTH_RRF2_2"/>
    <property type="match status" value="1"/>
</dbReference>
<dbReference type="InterPro" id="IPR036390">
    <property type="entry name" value="WH_DNA-bd_sf"/>
</dbReference>
<sequence length="149" mass="16595">MKYSTKLSDTVHVMVLIAINQEKSLSSASIAESVHTNPSFVRQLMLKLKKAGLMTSVAGHAHPSLSKPADQITLLDIYKAVEGEKPLLHLDTHTNPDCGVGINIQLSLQGFYNEIQKNAEEKMNTITLQDIINTYYQRTSMQNDLQNII</sequence>
<dbReference type="PANTHER" id="PTHR33221:SF15">
    <property type="entry name" value="HTH-TYPE TRANSCRIPTIONAL REGULATOR YWGB-RELATED"/>
    <property type="match status" value="1"/>
</dbReference>
<dbReference type="eggNOG" id="COG1959">
    <property type="taxonomic scope" value="Bacteria"/>
</dbReference>
<protein>
    <submittedName>
        <fullName evidence="1">Putative HTH-type transcriptional regulator ywnA</fullName>
    </submittedName>
</protein>
<dbReference type="InterPro" id="IPR000944">
    <property type="entry name" value="Tscrpt_reg_Rrf2"/>
</dbReference>
<dbReference type="InterPro" id="IPR036388">
    <property type="entry name" value="WH-like_DNA-bd_sf"/>
</dbReference>
<reference evidence="1 2" key="1">
    <citation type="submission" date="2015-09" db="EMBL/GenBank/DDBJ databases">
        <authorList>
            <consortium name="Pathogen Informatics"/>
        </authorList>
    </citation>
    <scope>NUCLEOTIDE SEQUENCE [LARGE SCALE GENOMIC DNA]</scope>
    <source>
        <strain evidence="1 2">2789STDY5834863</strain>
    </source>
</reference>
<gene>
    <name evidence="1" type="primary">ywnA_2</name>
    <name evidence="1" type="ORF">ERS852478_00726</name>
</gene>
<dbReference type="Proteomes" id="UP000095431">
    <property type="component" value="Unassembled WGS sequence"/>
</dbReference>
<name>A0A173YP18_9FIRM</name>
<dbReference type="SUPFAM" id="SSF46785">
    <property type="entry name" value="Winged helix' DNA-binding domain"/>
    <property type="match status" value="1"/>
</dbReference>
<dbReference type="PANTHER" id="PTHR33221">
    <property type="entry name" value="WINGED HELIX-TURN-HELIX TRANSCRIPTIONAL REGULATOR, RRF2 FAMILY"/>
    <property type="match status" value="1"/>
</dbReference>
<accession>A0A173YP18</accession>
<proteinExistence type="predicted"/>
<dbReference type="Gene3D" id="1.10.10.10">
    <property type="entry name" value="Winged helix-like DNA-binding domain superfamily/Winged helix DNA-binding domain"/>
    <property type="match status" value="1"/>
</dbReference>